<sequence>MSKTSLKKSIRTIVLLYHTFLLVSIELVYFAYFLILRKLIRGRNIKVKDRNKIILVVETQNELNAKKGRGS</sequence>
<evidence type="ECO:0000313" key="2">
    <source>
        <dbReference type="EMBL" id="AZR73578.1"/>
    </source>
</evidence>
<dbReference type="AlphaFoldDB" id="A0A3Q9HRB7"/>
<keyword evidence="3" id="KW-1185">Reference proteome</keyword>
<protein>
    <submittedName>
        <fullName evidence="2">Uncharacterized protein</fullName>
    </submittedName>
</protein>
<evidence type="ECO:0000313" key="3">
    <source>
        <dbReference type="Proteomes" id="UP000267250"/>
    </source>
</evidence>
<accession>A0A3Q9HRB7</accession>
<name>A0A3Q9HRB7_9FIRM</name>
<keyword evidence="1" id="KW-1133">Transmembrane helix</keyword>
<keyword evidence="1" id="KW-0472">Membrane</keyword>
<evidence type="ECO:0000256" key="1">
    <source>
        <dbReference type="SAM" id="Phobius"/>
    </source>
</evidence>
<feature type="transmembrane region" description="Helical" evidence="1">
    <location>
        <begin position="15"/>
        <end position="36"/>
    </location>
</feature>
<reference evidence="2 3" key="1">
    <citation type="submission" date="2016-07" db="EMBL/GenBank/DDBJ databases">
        <title>Genome and transcriptome analysis of iron-reducing fermentative bacteria Anoxybacter fermentans.</title>
        <authorList>
            <person name="Zeng X."/>
            <person name="Shao Z."/>
        </authorList>
    </citation>
    <scope>NUCLEOTIDE SEQUENCE [LARGE SCALE GENOMIC DNA]</scope>
    <source>
        <strain evidence="2 3">DY22613</strain>
    </source>
</reference>
<proteinExistence type="predicted"/>
<dbReference type="Proteomes" id="UP000267250">
    <property type="component" value="Chromosome"/>
</dbReference>
<dbReference type="KEGG" id="aft:BBF96_09360"/>
<keyword evidence="1" id="KW-0812">Transmembrane</keyword>
<dbReference type="EMBL" id="CP016379">
    <property type="protein sequence ID" value="AZR73578.1"/>
    <property type="molecule type" value="Genomic_DNA"/>
</dbReference>
<gene>
    <name evidence="2" type="ORF">BBF96_09360</name>
</gene>
<organism evidence="2 3">
    <name type="scientific">Anoxybacter fermentans</name>
    <dbReference type="NCBI Taxonomy" id="1323375"/>
    <lineage>
        <taxon>Bacteria</taxon>
        <taxon>Bacillati</taxon>
        <taxon>Bacillota</taxon>
        <taxon>Clostridia</taxon>
        <taxon>Halanaerobiales</taxon>
        <taxon>Anoxybacter</taxon>
    </lineage>
</organism>